<proteinExistence type="predicted"/>
<dbReference type="OrthoDB" id="5447247at2"/>
<evidence type="ECO:0000313" key="3">
    <source>
        <dbReference type="Proteomes" id="UP000276223"/>
    </source>
</evidence>
<sequence length="366" mass="40831">MSRHDNRRRNDGFALWGFLFIFVFVWTKAVIAEHPSGLRRIFIVHSYEQDHVCGQPQHDGVLKALRDAGFEPGINLEVRTFYMDTYRTNNTPELIEKVGREALDEVKASAPDVVVTLDDNAFRTVGLALNGTSTPVVFSGMNGFPEDYDAQRDFMHSRSHPGGNITGVHEKLHVIDALRVHTRLFPKTQKVLFITDTSSTGRGIWKQIATELAQEAAPCDWEIRVAHSWENYKAIIREANADPQVSALYPAALVLVDKQGLAHTAPEIFPWTARHSRKPEIAVNFDFVQMGLFGGAAVDFFAMGEKAGRMVAAILEGTPPGDVPIEEADRIALGFNLRRAKRLGIHIPEDVLLAADYVHESRLTNP</sequence>
<gene>
    <name evidence="2" type="ORF">EDC27_0876</name>
</gene>
<keyword evidence="1" id="KW-0472">Membrane</keyword>
<evidence type="ECO:0000313" key="2">
    <source>
        <dbReference type="EMBL" id="ROR01694.1"/>
    </source>
</evidence>
<dbReference type="PANTHER" id="PTHR35271:SF1">
    <property type="entry name" value="ABC TRANSPORTER, SUBSTRATE-BINDING LIPOPROTEIN"/>
    <property type="match status" value="1"/>
</dbReference>
<name>A0A3N1VFS8_9BACT</name>
<dbReference type="PANTHER" id="PTHR35271">
    <property type="entry name" value="ABC TRANSPORTER, SUBSTRATE-BINDING LIPOPROTEIN-RELATED"/>
    <property type="match status" value="1"/>
</dbReference>
<dbReference type="RefSeq" id="WP_123289400.1">
    <property type="nucleotide sequence ID" value="NZ_RJVA01000010.1"/>
</dbReference>
<dbReference type="InterPro" id="IPR007487">
    <property type="entry name" value="ABC_transpt-TYRBP-like"/>
</dbReference>
<comment type="caution">
    <text evidence="2">The sequence shown here is derived from an EMBL/GenBank/DDBJ whole genome shotgun (WGS) entry which is preliminary data.</text>
</comment>
<accession>A0A3N1VFS8</accession>
<dbReference type="EMBL" id="RJVA01000010">
    <property type="protein sequence ID" value="ROR01694.1"/>
    <property type="molecule type" value="Genomic_DNA"/>
</dbReference>
<dbReference type="Gene3D" id="3.40.50.2300">
    <property type="match status" value="2"/>
</dbReference>
<keyword evidence="1" id="KW-1133">Transmembrane helix</keyword>
<keyword evidence="1" id="KW-0812">Transmembrane</keyword>
<reference evidence="2 3" key="1">
    <citation type="submission" date="2018-11" db="EMBL/GenBank/DDBJ databases">
        <title>Genomic Encyclopedia of Type Strains, Phase IV (KMG-IV): sequencing the most valuable type-strain genomes for metagenomic binning, comparative biology and taxonomic classification.</title>
        <authorList>
            <person name="Goeker M."/>
        </authorList>
    </citation>
    <scope>NUCLEOTIDE SEQUENCE [LARGE SCALE GENOMIC DNA]</scope>
    <source>
        <strain evidence="2 3">DSM 22027</strain>
    </source>
</reference>
<protein>
    <submittedName>
        <fullName evidence="2">ABC-type uncharacterized transport system substrate-binding protein</fullName>
    </submittedName>
</protein>
<dbReference type="AlphaFoldDB" id="A0A3N1VFS8"/>
<evidence type="ECO:0000256" key="1">
    <source>
        <dbReference type="SAM" id="Phobius"/>
    </source>
</evidence>
<feature type="transmembrane region" description="Helical" evidence="1">
    <location>
        <begin position="12"/>
        <end position="31"/>
    </location>
</feature>
<dbReference type="Proteomes" id="UP000276223">
    <property type="component" value="Unassembled WGS sequence"/>
</dbReference>
<keyword evidence="3" id="KW-1185">Reference proteome</keyword>
<organism evidence="2 3">
    <name type="scientific">Desulfosoma caldarium</name>
    <dbReference type="NCBI Taxonomy" id="610254"/>
    <lineage>
        <taxon>Bacteria</taxon>
        <taxon>Pseudomonadati</taxon>
        <taxon>Thermodesulfobacteriota</taxon>
        <taxon>Syntrophobacteria</taxon>
        <taxon>Syntrophobacterales</taxon>
        <taxon>Syntrophobacteraceae</taxon>
        <taxon>Desulfosoma</taxon>
    </lineage>
</organism>
<dbReference type="Pfam" id="PF04392">
    <property type="entry name" value="ABC_sub_bind"/>
    <property type="match status" value="1"/>
</dbReference>